<feature type="transmembrane region" description="Helical" evidence="7">
    <location>
        <begin position="68"/>
        <end position="89"/>
    </location>
</feature>
<keyword evidence="5 7" id="KW-1133">Transmembrane helix</keyword>
<dbReference type="PANTHER" id="PTHR11706:SF33">
    <property type="entry name" value="NATURAL RESISTANCE-ASSOCIATED MACROPHAGE PROTEIN 2"/>
    <property type="match status" value="1"/>
</dbReference>
<dbReference type="GO" id="GO:0015293">
    <property type="term" value="F:symporter activity"/>
    <property type="evidence" value="ECO:0007669"/>
    <property type="project" value="UniProtKB-UniRule"/>
</dbReference>
<dbReference type="PANTHER" id="PTHR11706">
    <property type="entry name" value="SOLUTE CARRIER PROTEIN FAMILY 11 MEMBER"/>
    <property type="match status" value="1"/>
</dbReference>
<feature type="transmembrane region" description="Helical" evidence="7">
    <location>
        <begin position="381"/>
        <end position="403"/>
    </location>
</feature>
<feature type="transmembrane region" description="Helical" evidence="7">
    <location>
        <begin position="172"/>
        <end position="194"/>
    </location>
</feature>
<dbReference type="NCBIfam" id="NF001923">
    <property type="entry name" value="PRK00701.1"/>
    <property type="match status" value="1"/>
</dbReference>
<comment type="function">
    <text evidence="7">H(+)-stimulated, divalent metal cation uptake system.</text>
</comment>
<proteinExistence type="inferred from homology"/>
<name>A0A6M0QPV6_9RHOB</name>
<keyword evidence="7" id="KW-1003">Cell membrane</keyword>
<accession>A0A6M0QPV6</accession>
<dbReference type="Proteomes" id="UP000477782">
    <property type="component" value="Unassembled WGS sequence"/>
</dbReference>
<feature type="transmembrane region" description="Helical" evidence="7">
    <location>
        <begin position="308"/>
        <end position="335"/>
    </location>
</feature>
<sequence>MARHETFSLGQWRGVRGEAALAEVSRSIAVQGGGFRRFAAFLGPGYLVAVGYMDPGNWATSIAGGSKFGYTLLVVALVSNIMAIVLQSLTARLAIASGRDLAQACRDAFAPWVAYPLWLLAEIAIIATDIAEVIGTAIGLNLLFGIPLELGVIITALDVFLILYLQKKGFRWLEAFVIALLGVIALSFGVQIALADPDWGAVILGFAPTVEIVKNPEMLYLALGILGATVMPHNLYLHSAIVQTRAYGHTLREKRQALRFATIDSTVALMFALLINASILIVAAATFHAGGIGEVAELDEAHQMLGPLMGAAVAPMLFAVALLACGLNSTVTATLAGQAVMEGFLRLRLPPWLRRLSTRAIAIVPAAAVTILYGSEGTGRLLILTQVVLSLQLSFAVVPLVVFTTSRRRMGEMVAPVWLGAVAWGIAAAIVGLNLKLLWDFFGLGG</sequence>
<feature type="transmembrane region" description="Helical" evidence="7">
    <location>
        <begin position="415"/>
        <end position="439"/>
    </location>
</feature>
<feature type="transmembrane region" description="Helical" evidence="7">
    <location>
        <begin position="218"/>
        <end position="237"/>
    </location>
</feature>
<dbReference type="NCBIfam" id="TIGR01197">
    <property type="entry name" value="nramp"/>
    <property type="match status" value="1"/>
</dbReference>
<dbReference type="GO" id="GO:0046872">
    <property type="term" value="F:metal ion binding"/>
    <property type="evidence" value="ECO:0007669"/>
    <property type="project" value="UniProtKB-UniRule"/>
</dbReference>
<keyword evidence="6 7" id="KW-0472">Membrane</keyword>
<dbReference type="AlphaFoldDB" id="A0A6M0QPV6"/>
<dbReference type="GO" id="GO:0005886">
    <property type="term" value="C:plasma membrane"/>
    <property type="evidence" value="ECO:0007669"/>
    <property type="project" value="UniProtKB-SubCell"/>
</dbReference>
<dbReference type="HAMAP" id="MF_00221">
    <property type="entry name" value="NRAMP"/>
    <property type="match status" value="1"/>
</dbReference>
<dbReference type="Pfam" id="PF01566">
    <property type="entry name" value="Nramp"/>
    <property type="match status" value="1"/>
</dbReference>
<dbReference type="RefSeq" id="WP_164623453.1">
    <property type="nucleotide sequence ID" value="NZ_JAAIVJ010000001.1"/>
</dbReference>
<evidence type="ECO:0000256" key="7">
    <source>
        <dbReference type="HAMAP-Rule" id="MF_00221"/>
    </source>
</evidence>
<keyword evidence="3 7" id="KW-0812">Transmembrane</keyword>
<gene>
    <name evidence="7" type="primary">mntH</name>
    <name evidence="8" type="ORF">G4Z14_04035</name>
</gene>
<dbReference type="NCBIfam" id="NF037982">
    <property type="entry name" value="Nramp_1"/>
    <property type="match status" value="1"/>
</dbReference>
<comment type="caution">
    <text evidence="8">The sequence shown here is derived from an EMBL/GenBank/DDBJ whole genome shotgun (WGS) entry which is preliminary data.</text>
</comment>
<feature type="transmembrane region" description="Helical" evidence="7">
    <location>
        <begin position="258"/>
        <end position="288"/>
    </location>
</feature>
<dbReference type="GO" id="GO:0015086">
    <property type="term" value="F:cadmium ion transmembrane transporter activity"/>
    <property type="evidence" value="ECO:0007669"/>
    <property type="project" value="TreeGrafter"/>
</dbReference>
<feature type="transmembrane region" description="Helical" evidence="7">
    <location>
        <begin position="356"/>
        <end position="375"/>
    </location>
</feature>
<feature type="transmembrane region" description="Helical" evidence="7">
    <location>
        <begin position="109"/>
        <end position="130"/>
    </location>
</feature>
<evidence type="ECO:0000256" key="2">
    <source>
        <dbReference type="ARBA" id="ARBA00022448"/>
    </source>
</evidence>
<dbReference type="GO" id="GO:0034755">
    <property type="term" value="P:iron ion transmembrane transport"/>
    <property type="evidence" value="ECO:0007669"/>
    <property type="project" value="TreeGrafter"/>
</dbReference>
<keyword evidence="7" id="KW-0406">Ion transport</keyword>
<dbReference type="InterPro" id="IPR001046">
    <property type="entry name" value="NRAMP_fam"/>
</dbReference>
<organism evidence="8 9">
    <name type="scientific">Tabrizicola oligotrophica</name>
    <dbReference type="NCBI Taxonomy" id="2710650"/>
    <lineage>
        <taxon>Bacteria</taxon>
        <taxon>Pseudomonadati</taxon>
        <taxon>Pseudomonadota</taxon>
        <taxon>Alphaproteobacteria</taxon>
        <taxon>Rhodobacterales</taxon>
        <taxon>Paracoccaceae</taxon>
        <taxon>Tabrizicola</taxon>
    </lineage>
</organism>
<keyword evidence="2 7" id="KW-0813">Transport</keyword>
<evidence type="ECO:0000256" key="3">
    <source>
        <dbReference type="ARBA" id="ARBA00022692"/>
    </source>
</evidence>
<evidence type="ECO:0000256" key="4">
    <source>
        <dbReference type="ARBA" id="ARBA00022847"/>
    </source>
</evidence>
<keyword evidence="9" id="KW-1185">Reference proteome</keyword>
<reference evidence="8 9" key="1">
    <citation type="submission" date="2020-02" db="EMBL/GenBank/DDBJ databases">
        <authorList>
            <person name="Chen W.-M."/>
        </authorList>
    </citation>
    <scope>NUCLEOTIDE SEQUENCE [LARGE SCALE GENOMIC DNA]</scope>
    <source>
        <strain evidence="8 9">KMS-5</strain>
    </source>
</reference>
<evidence type="ECO:0000256" key="6">
    <source>
        <dbReference type="ARBA" id="ARBA00023136"/>
    </source>
</evidence>
<evidence type="ECO:0000256" key="1">
    <source>
        <dbReference type="ARBA" id="ARBA00004141"/>
    </source>
</evidence>
<comment type="subcellular location">
    <subcellularLocation>
        <location evidence="7">Cell membrane</location>
        <topology evidence="7">Multi-pass membrane protein</topology>
    </subcellularLocation>
    <subcellularLocation>
        <location evidence="1">Membrane</location>
        <topology evidence="1">Multi-pass membrane protein</topology>
    </subcellularLocation>
</comment>
<evidence type="ECO:0000313" key="9">
    <source>
        <dbReference type="Proteomes" id="UP000477782"/>
    </source>
</evidence>
<feature type="transmembrane region" description="Helical" evidence="7">
    <location>
        <begin position="35"/>
        <end position="53"/>
    </location>
</feature>
<dbReference type="GO" id="GO:0005384">
    <property type="term" value="F:manganese ion transmembrane transporter activity"/>
    <property type="evidence" value="ECO:0007669"/>
    <property type="project" value="TreeGrafter"/>
</dbReference>
<evidence type="ECO:0000256" key="5">
    <source>
        <dbReference type="ARBA" id="ARBA00022989"/>
    </source>
</evidence>
<keyword evidence="4 7" id="KW-0769">Symport</keyword>
<dbReference type="EMBL" id="JAAIVJ010000001">
    <property type="protein sequence ID" value="NEY89457.1"/>
    <property type="molecule type" value="Genomic_DNA"/>
</dbReference>
<dbReference type="PRINTS" id="PR00447">
    <property type="entry name" value="NATRESASSCMP"/>
</dbReference>
<protein>
    <recommendedName>
        <fullName evidence="7">Divalent metal cation transporter MntH</fullName>
    </recommendedName>
</protein>
<comment type="similarity">
    <text evidence="7">Belongs to the NRAMP family.</text>
</comment>
<feature type="transmembrane region" description="Helical" evidence="7">
    <location>
        <begin position="142"/>
        <end position="165"/>
    </location>
</feature>
<evidence type="ECO:0000313" key="8">
    <source>
        <dbReference type="EMBL" id="NEY89457.1"/>
    </source>
</evidence>